<keyword evidence="1" id="KW-0812">Transmembrane</keyword>
<name>A0A497EYL0_9CREN</name>
<keyword evidence="1" id="KW-0472">Membrane</keyword>
<dbReference type="Proteomes" id="UP000269499">
    <property type="component" value="Unassembled WGS sequence"/>
</dbReference>
<evidence type="ECO:0000313" key="3">
    <source>
        <dbReference type="Proteomes" id="UP000269499"/>
    </source>
</evidence>
<evidence type="ECO:0008006" key="4">
    <source>
        <dbReference type="Google" id="ProtNLM"/>
    </source>
</evidence>
<gene>
    <name evidence="2" type="ORF">DRJ26_04875</name>
</gene>
<dbReference type="Gene3D" id="2.20.28.30">
    <property type="entry name" value="RNA polymerase ii, chain L"/>
    <property type="match status" value="1"/>
</dbReference>
<feature type="transmembrane region" description="Helical" evidence="1">
    <location>
        <begin position="233"/>
        <end position="254"/>
    </location>
</feature>
<protein>
    <recommendedName>
        <fullName evidence="4">Zinc ribbon domain-containing protein</fullName>
    </recommendedName>
</protein>
<dbReference type="EMBL" id="QMRA01000123">
    <property type="protein sequence ID" value="RLE52305.1"/>
    <property type="molecule type" value="Genomic_DNA"/>
</dbReference>
<sequence>MGMKCPHCGAEFDVPEGTTAAVCPYCGTTINMATKEIEAEHYIFPVIYNLDKAYKKLKAIISRQFGVPVDFSDSATLVHRQLHYIPLYVYHVEGKAICKDSEVLEVDYVAVPALKLAPVPIPENYRFPVRGRQYFKPAILEMGKYYSPALSREALEKFAKSKIYYRLLSEARLSCPGAPIEIKCKYEGLVHYPIWELIYTYQNEKFKGVVDAVCGEVFFAEYPMSTLHRTISLGLAVGVVAGGLLVGLAIGFLLKSALTSAVGGLIAGIAGAFPPLTKSTFKKQEYKPTTHGRIIKGEELMSILNKGFRLTRFIPMVEL</sequence>
<evidence type="ECO:0000256" key="1">
    <source>
        <dbReference type="SAM" id="Phobius"/>
    </source>
</evidence>
<proteinExistence type="predicted"/>
<feature type="transmembrane region" description="Helical" evidence="1">
    <location>
        <begin position="260"/>
        <end position="277"/>
    </location>
</feature>
<reference evidence="2 3" key="1">
    <citation type="submission" date="2018-06" db="EMBL/GenBank/DDBJ databases">
        <title>Extensive metabolic versatility and redundancy in microbially diverse, dynamic hydrothermal sediments.</title>
        <authorList>
            <person name="Dombrowski N."/>
            <person name="Teske A."/>
            <person name="Baker B.J."/>
        </authorList>
    </citation>
    <scope>NUCLEOTIDE SEQUENCE [LARGE SCALE GENOMIC DNA]</scope>
    <source>
        <strain evidence="2">B20_G2</strain>
    </source>
</reference>
<keyword evidence="1" id="KW-1133">Transmembrane helix</keyword>
<evidence type="ECO:0000313" key="2">
    <source>
        <dbReference type="EMBL" id="RLE52305.1"/>
    </source>
</evidence>
<organism evidence="2 3">
    <name type="scientific">Thermoproteota archaeon</name>
    <dbReference type="NCBI Taxonomy" id="2056631"/>
    <lineage>
        <taxon>Archaea</taxon>
        <taxon>Thermoproteota</taxon>
    </lineage>
</organism>
<dbReference type="AlphaFoldDB" id="A0A497EYL0"/>
<comment type="caution">
    <text evidence="2">The sequence shown here is derived from an EMBL/GenBank/DDBJ whole genome shotgun (WGS) entry which is preliminary data.</text>
</comment>
<accession>A0A497EYL0</accession>